<accession>A0ABP9UIH2</accession>
<proteinExistence type="predicted"/>
<dbReference type="Pfam" id="PF11026">
    <property type="entry name" value="DUF2721"/>
    <property type="match status" value="1"/>
</dbReference>
<comment type="caution">
    <text evidence="2">The sequence shown here is derived from an EMBL/GenBank/DDBJ whole genome shotgun (WGS) entry which is preliminary data.</text>
</comment>
<feature type="transmembrane region" description="Helical" evidence="1">
    <location>
        <begin position="12"/>
        <end position="33"/>
    </location>
</feature>
<sequence length="135" mass="14943">MTLEISTPALLFPAISLLFLSFTNRFLHLAALIRELYHDWLEKRHATLMAQISNLRKRLTLIRWMQFLGAVSLFLCVASMVAVAARTQGLAVPCFVVALLLMGGSLVCLMVEVWISGGALRILLRTLEADGSAKD</sequence>
<name>A0ABP9UIH2_9BACT</name>
<gene>
    <name evidence="2" type="ORF">Hsar01_00205</name>
</gene>
<evidence type="ECO:0000313" key="2">
    <source>
        <dbReference type="EMBL" id="GAA5481000.1"/>
    </source>
</evidence>
<keyword evidence="1" id="KW-0812">Transmembrane</keyword>
<feature type="transmembrane region" description="Helical" evidence="1">
    <location>
        <begin position="64"/>
        <end position="84"/>
    </location>
</feature>
<evidence type="ECO:0008006" key="4">
    <source>
        <dbReference type="Google" id="ProtNLM"/>
    </source>
</evidence>
<dbReference type="EMBL" id="BAABRI010000001">
    <property type="protein sequence ID" value="GAA5481000.1"/>
    <property type="molecule type" value="Genomic_DNA"/>
</dbReference>
<protein>
    <recommendedName>
        <fullName evidence="4">DUF2721 domain-containing protein</fullName>
    </recommendedName>
</protein>
<dbReference type="RefSeq" id="WP_353565156.1">
    <property type="nucleotide sequence ID" value="NZ_BAABRI010000001.1"/>
</dbReference>
<reference evidence="2 3" key="1">
    <citation type="submission" date="2024-02" db="EMBL/GenBank/DDBJ databases">
        <title>Haloferula sargassicola NBRC 104335.</title>
        <authorList>
            <person name="Ichikawa N."/>
            <person name="Katano-Makiyama Y."/>
            <person name="Hidaka K."/>
        </authorList>
    </citation>
    <scope>NUCLEOTIDE SEQUENCE [LARGE SCALE GENOMIC DNA]</scope>
    <source>
        <strain evidence="2 3">NBRC 104335</strain>
    </source>
</reference>
<keyword evidence="1" id="KW-0472">Membrane</keyword>
<organism evidence="2 3">
    <name type="scientific">Haloferula sargassicola</name>
    <dbReference type="NCBI Taxonomy" id="490096"/>
    <lineage>
        <taxon>Bacteria</taxon>
        <taxon>Pseudomonadati</taxon>
        <taxon>Verrucomicrobiota</taxon>
        <taxon>Verrucomicrobiia</taxon>
        <taxon>Verrucomicrobiales</taxon>
        <taxon>Verrucomicrobiaceae</taxon>
        <taxon>Haloferula</taxon>
    </lineage>
</organism>
<dbReference type="Proteomes" id="UP001476282">
    <property type="component" value="Unassembled WGS sequence"/>
</dbReference>
<keyword evidence="3" id="KW-1185">Reference proteome</keyword>
<dbReference type="InterPro" id="IPR021279">
    <property type="entry name" value="DUF2721"/>
</dbReference>
<evidence type="ECO:0000256" key="1">
    <source>
        <dbReference type="SAM" id="Phobius"/>
    </source>
</evidence>
<keyword evidence="1" id="KW-1133">Transmembrane helix</keyword>
<evidence type="ECO:0000313" key="3">
    <source>
        <dbReference type="Proteomes" id="UP001476282"/>
    </source>
</evidence>
<feature type="transmembrane region" description="Helical" evidence="1">
    <location>
        <begin position="90"/>
        <end position="115"/>
    </location>
</feature>